<feature type="domain" description="Outer membrane protein beta-barrel" evidence="4">
    <location>
        <begin position="11"/>
        <end position="187"/>
    </location>
</feature>
<dbReference type="RefSeq" id="WP_013148587.1">
    <property type="nucleotide sequence ID" value="NC_014207.1"/>
</dbReference>
<keyword evidence="5" id="KW-0472">Membrane</keyword>
<evidence type="ECO:0000256" key="2">
    <source>
        <dbReference type="ARBA" id="ARBA00022729"/>
    </source>
</evidence>
<dbReference type="Proteomes" id="UP000000383">
    <property type="component" value="Chromosome"/>
</dbReference>
<evidence type="ECO:0000256" key="1">
    <source>
        <dbReference type="ARBA" id="ARBA00004442"/>
    </source>
</evidence>
<dbReference type="eggNOG" id="COG3637">
    <property type="taxonomic scope" value="Bacteria"/>
</dbReference>
<reference evidence="5 6" key="2">
    <citation type="journal article" date="2011" name="J. Bacteriol.">
        <title>Genomes of three methylotrophs from a single niche uncover genetic and metabolic divergence of Methylophilaceae.</title>
        <authorList>
            <person name="Lapidus A."/>
            <person name="Clum A."/>
            <person name="Labutti K."/>
            <person name="Kaluzhnaya M.G."/>
            <person name="Lim S."/>
            <person name="Beck D.A."/>
            <person name="Glavina Del Rio T."/>
            <person name="Nolan M."/>
            <person name="Mavromatis K."/>
            <person name="Huntemann M."/>
            <person name="Lucas S."/>
            <person name="Lidstrom M.E."/>
            <person name="Ivanova N."/>
            <person name="Chistoserdova L."/>
        </authorList>
    </citation>
    <scope>NUCLEOTIDE SEQUENCE [LARGE SCALE GENOMIC DNA]</scope>
    <source>
        <strain evidence="5 6">301</strain>
    </source>
</reference>
<dbReference type="HOGENOM" id="CLU_106646_0_0_4"/>
<proteinExistence type="predicted"/>
<keyword evidence="6" id="KW-1185">Reference proteome</keyword>
<sequence precursor="true">MKITKRILLGSLLAIATISSAAFAGDEGFYAGGNVGVGKPNINTPNGEDKSSSAVGGIVLGYKFNKYLGVEGEYTGIGKVTDKVSGTAKGDAASIAAIGFLPLNDEFNLYGKLGVAATKTKVSSSLAPMNDDTRTSVTYGLGGEYNVNKNIGIRLGWDHYSAAVKDVTNSKDNFGANVVSVGAVYNF</sequence>
<dbReference type="InterPro" id="IPR027385">
    <property type="entry name" value="Beta-barrel_OMP"/>
</dbReference>
<dbReference type="Pfam" id="PF13505">
    <property type="entry name" value="OMP_b-brl"/>
    <property type="match status" value="1"/>
</dbReference>
<evidence type="ECO:0000259" key="4">
    <source>
        <dbReference type="Pfam" id="PF13505"/>
    </source>
</evidence>
<evidence type="ECO:0000313" key="6">
    <source>
        <dbReference type="Proteomes" id="UP000000383"/>
    </source>
</evidence>
<dbReference type="EMBL" id="CP002056">
    <property type="protein sequence ID" value="ADI30275.1"/>
    <property type="molecule type" value="Genomic_DNA"/>
</dbReference>
<dbReference type="AlphaFoldDB" id="D7DJR4"/>
<dbReference type="STRING" id="666681.M301_1903"/>
<dbReference type="Gene3D" id="2.40.160.20">
    <property type="match status" value="1"/>
</dbReference>
<dbReference type="KEGG" id="meh:M301_1903"/>
<accession>D7DJR4</accession>
<dbReference type="OrthoDB" id="5360144at2"/>
<feature type="chain" id="PRO_5003094687" evidence="3">
    <location>
        <begin position="25"/>
        <end position="187"/>
    </location>
</feature>
<comment type="subcellular location">
    <subcellularLocation>
        <location evidence="1">Cell outer membrane</location>
    </subcellularLocation>
</comment>
<organism evidence="5 6">
    <name type="scientific">Methylotenera versatilis (strain 301)</name>
    <dbReference type="NCBI Taxonomy" id="666681"/>
    <lineage>
        <taxon>Bacteria</taxon>
        <taxon>Pseudomonadati</taxon>
        <taxon>Pseudomonadota</taxon>
        <taxon>Betaproteobacteria</taxon>
        <taxon>Nitrosomonadales</taxon>
        <taxon>Methylophilaceae</taxon>
        <taxon>Methylotenera</taxon>
    </lineage>
</organism>
<evidence type="ECO:0000313" key="5">
    <source>
        <dbReference type="EMBL" id="ADI30275.1"/>
    </source>
</evidence>
<dbReference type="GO" id="GO:0009279">
    <property type="term" value="C:cell outer membrane"/>
    <property type="evidence" value="ECO:0007669"/>
    <property type="project" value="UniProtKB-SubCell"/>
</dbReference>
<name>D7DJR4_METV0</name>
<keyword evidence="2 3" id="KW-0732">Signal</keyword>
<protein>
    <submittedName>
        <fullName evidence="5">OmpA domain protein transmembrane region-containing protein</fullName>
    </submittedName>
</protein>
<keyword evidence="5" id="KW-0812">Transmembrane</keyword>
<dbReference type="InterPro" id="IPR011250">
    <property type="entry name" value="OMP/PagP_B-barrel"/>
</dbReference>
<gene>
    <name evidence="5" type="ordered locus">M301_1903</name>
</gene>
<reference evidence="6" key="1">
    <citation type="submission" date="2010-05" db="EMBL/GenBank/DDBJ databases">
        <title>Complete sequence of Methylotenera sp. 301.</title>
        <authorList>
            <person name="Lucas S."/>
            <person name="Copeland A."/>
            <person name="Lapidus A."/>
            <person name="Cheng J.-F."/>
            <person name="Bruce D."/>
            <person name="Goodwin L."/>
            <person name="Pitluck S."/>
            <person name="Clum A."/>
            <person name="Land M."/>
            <person name="Hauser L."/>
            <person name="Kyrpides N."/>
            <person name="Ivanova N."/>
            <person name="Chistoservova L."/>
            <person name="Kalyuzhnaya M."/>
            <person name="Woyke T."/>
        </authorList>
    </citation>
    <scope>NUCLEOTIDE SEQUENCE [LARGE SCALE GENOMIC DNA]</scope>
    <source>
        <strain evidence="6">301</strain>
    </source>
</reference>
<feature type="signal peptide" evidence="3">
    <location>
        <begin position="1"/>
        <end position="24"/>
    </location>
</feature>
<dbReference type="SUPFAM" id="SSF56925">
    <property type="entry name" value="OMPA-like"/>
    <property type="match status" value="1"/>
</dbReference>
<evidence type="ECO:0000256" key="3">
    <source>
        <dbReference type="SAM" id="SignalP"/>
    </source>
</evidence>